<dbReference type="PANTHER" id="PTHR42805">
    <property type="entry name" value="PTERIN-4-ALPHA-CARBINOLAMINE DEHYDRATASE-RELATED"/>
    <property type="match status" value="1"/>
</dbReference>
<proteinExistence type="inferred from homology"/>
<dbReference type="Gene3D" id="3.30.1360.20">
    <property type="entry name" value="Transcriptional coactivator/pterin dehydratase"/>
    <property type="match status" value="1"/>
</dbReference>
<dbReference type="InterPro" id="IPR050376">
    <property type="entry name" value="Pterin-4-alpha-carb_dehyd"/>
</dbReference>
<evidence type="ECO:0000313" key="6">
    <source>
        <dbReference type="EMBL" id="KAK0545707.1"/>
    </source>
</evidence>
<dbReference type="Proteomes" id="UP001176517">
    <property type="component" value="Unassembled WGS sequence"/>
</dbReference>
<keyword evidence="4" id="KW-0456">Lyase</keyword>
<evidence type="ECO:0000256" key="5">
    <source>
        <dbReference type="SAM" id="MobiDB-lite"/>
    </source>
</evidence>
<comment type="similarity">
    <text evidence="2">Belongs to the pterin-4-alpha-carbinolamine dehydratase family.</text>
</comment>
<dbReference type="Pfam" id="PF01329">
    <property type="entry name" value="Pterin_4a"/>
    <property type="match status" value="1"/>
</dbReference>
<keyword evidence="7" id="KW-1185">Reference proteome</keyword>
<comment type="catalytic activity">
    <reaction evidence="1">
        <text>(4aS,6R)-4a-hydroxy-L-erythro-5,6,7,8-tetrahydrobiopterin = (6R)-L-erythro-6,7-dihydrobiopterin + H2O</text>
        <dbReference type="Rhea" id="RHEA:11920"/>
        <dbReference type="ChEBI" id="CHEBI:15377"/>
        <dbReference type="ChEBI" id="CHEBI:15642"/>
        <dbReference type="ChEBI" id="CHEBI:43120"/>
        <dbReference type="EC" id="4.2.1.96"/>
    </reaction>
</comment>
<dbReference type="PANTHER" id="PTHR42805:SF1">
    <property type="entry name" value="PTERIN-4-ALPHA-CARBINOLAMINE DEHYDRATASE-RELATED"/>
    <property type="match status" value="1"/>
</dbReference>
<dbReference type="SUPFAM" id="SSF55248">
    <property type="entry name" value="PCD-like"/>
    <property type="match status" value="1"/>
</dbReference>
<evidence type="ECO:0000256" key="1">
    <source>
        <dbReference type="ARBA" id="ARBA00001554"/>
    </source>
</evidence>
<dbReference type="AlphaFoldDB" id="A0AAN6GKK0"/>
<dbReference type="CDD" id="cd00913">
    <property type="entry name" value="PCD_DCoH_subfamily_a"/>
    <property type="match status" value="1"/>
</dbReference>
<evidence type="ECO:0000256" key="2">
    <source>
        <dbReference type="ARBA" id="ARBA00006472"/>
    </source>
</evidence>
<organism evidence="6 7">
    <name type="scientific">Tilletia horrida</name>
    <dbReference type="NCBI Taxonomy" id="155126"/>
    <lineage>
        <taxon>Eukaryota</taxon>
        <taxon>Fungi</taxon>
        <taxon>Dikarya</taxon>
        <taxon>Basidiomycota</taxon>
        <taxon>Ustilaginomycotina</taxon>
        <taxon>Exobasidiomycetes</taxon>
        <taxon>Tilletiales</taxon>
        <taxon>Tilletiaceae</taxon>
        <taxon>Tilletia</taxon>
    </lineage>
</organism>
<reference evidence="6" key="1">
    <citation type="journal article" date="2023" name="PhytoFront">
        <title>Draft Genome Resources of Seven Strains of Tilletia horrida, Causal Agent of Kernel Smut of Rice.</title>
        <authorList>
            <person name="Khanal S."/>
            <person name="Antony Babu S."/>
            <person name="Zhou X.G."/>
        </authorList>
    </citation>
    <scope>NUCLEOTIDE SEQUENCE</scope>
    <source>
        <strain evidence="6">TX6</strain>
    </source>
</reference>
<name>A0AAN6GKK0_9BASI</name>
<comment type="caution">
    <text evidence="6">The sequence shown here is derived from an EMBL/GenBank/DDBJ whole genome shotgun (WGS) entry which is preliminary data.</text>
</comment>
<feature type="compositionally biased region" description="Low complexity" evidence="5">
    <location>
        <begin position="1"/>
        <end position="13"/>
    </location>
</feature>
<sequence>MSTTASASSSSSSPPQKSTLADGNCEPCKKGGTPLSAQASQSLLSELNNTIPTAPGLSETWNITPRPAAAAGSSSIPSLERTYLFRNFKHALAFTNAVGEVAEQEGHHPALLTEWGSVKVAWWTHIIGGLHLNDFIMAAKTETLFAEAPGKKQPKSQS</sequence>
<dbReference type="EMBL" id="JAPDMZ010000220">
    <property type="protein sequence ID" value="KAK0545707.1"/>
    <property type="molecule type" value="Genomic_DNA"/>
</dbReference>
<evidence type="ECO:0000256" key="4">
    <source>
        <dbReference type="ARBA" id="ARBA00023239"/>
    </source>
</evidence>
<dbReference type="InterPro" id="IPR001533">
    <property type="entry name" value="Pterin_deHydtase"/>
</dbReference>
<dbReference type="GO" id="GO:0008124">
    <property type="term" value="F:4-alpha-hydroxytetrahydrobiopterin dehydratase activity"/>
    <property type="evidence" value="ECO:0007669"/>
    <property type="project" value="UniProtKB-EC"/>
</dbReference>
<dbReference type="HAMAP" id="MF_00434">
    <property type="entry name" value="Pterin_4_alpha"/>
    <property type="match status" value="1"/>
</dbReference>
<evidence type="ECO:0000256" key="3">
    <source>
        <dbReference type="ARBA" id="ARBA00013252"/>
    </source>
</evidence>
<accession>A0AAN6GKK0</accession>
<dbReference type="GO" id="GO:0006729">
    <property type="term" value="P:tetrahydrobiopterin biosynthetic process"/>
    <property type="evidence" value="ECO:0007669"/>
    <property type="project" value="InterPro"/>
</dbReference>
<dbReference type="EC" id="4.2.1.96" evidence="3"/>
<gene>
    <name evidence="6" type="ORF">OC846_005552</name>
</gene>
<dbReference type="InterPro" id="IPR036428">
    <property type="entry name" value="PCD_sf"/>
</dbReference>
<protein>
    <recommendedName>
        <fullName evidence="3">4a-hydroxytetrahydrobiopterin dehydratase</fullName>
        <ecNumber evidence="3">4.2.1.96</ecNumber>
    </recommendedName>
</protein>
<feature type="region of interest" description="Disordered" evidence="5">
    <location>
        <begin position="1"/>
        <end position="36"/>
    </location>
</feature>
<evidence type="ECO:0000313" key="7">
    <source>
        <dbReference type="Proteomes" id="UP001176517"/>
    </source>
</evidence>